<name>A0A378K841_9GAMM</name>
<feature type="transmembrane region" description="Helical" evidence="1">
    <location>
        <begin position="12"/>
        <end position="28"/>
    </location>
</feature>
<evidence type="ECO:0000313" key="6">
    <source>
        <dbReference type="Proteomes" id="UP000054985"/>
    </source>
</evidence>
<dbReference type="Pfam" id="PF01757">
    <property type="entry name" value="Acyl_transf_3"/>
    <property type="match status" value="1"/>
</dbReference>
<dbReference type="Proteomes" id="UP000254040">
    <property type="component" value="Unassembled WGS sequence"/>
</dbReference>
<evidence type="ECO:0000256" key="1">
    <source>
        <dbReference type="SAM" id="Phobius"/>
    </source>
</evidence>
<keyword evidence="1" id="KW-0472">Membrane</keyword>
<proteinExistence type="predicted"/>
<sequence>MKYRPDIDGLRAIAILLVLIYHGGLAFLPSGFVGVDVFFVISGFLITRIISESLNSQSFSFIEFYNRRLWRLQPVFFCLIVCTTILSFLLFLPEDLIQFSRSARKTSLFISNLFFNHTTTGYFSPDTHQLPLLHTWSLSIEWQCYLILPIAMFILHRMVSKKNVIRVVLVLTIICFLMTLRQSHDIPAQTYYLFSSRIFEFLLGSCIALMPLYRANLNSYVLSIAGLISLSTIFYVARLDQILLGYPNGYAFLVCLATGFLIALGQYNSEHFLVKILSAKPLVFLGVLSYSLYLWHWVVFSFLRYQGNVETPLVLLLAYLLTFALGYISWRYIEKPARRYHQIPFHYTVIILLLLPIAFTHLNSAVIRYQSGFPQRFNQELVHIYKQLEHYNSAQRPLCISNKYTDYDRVCKLGAKKAESKSALMIGDSFSNHYWGLMDTLGKDAGIAIQAEGTSSCLTLPGIFLYDWWTFKNSVYQECFDQTQKYFRKIHNNHYDYVIIGQVWSNYLTESIINQIGDPRSKSLAKQRFKVALDKALDVITNSGAKPVLIKSTAIMKNNALACFYKHIKFHQSYNPEQCKFNFYSSEKDQWINAVFDEMKMKYPQLIIIDPKKVQCPNNRCTADLEGIPVYRDAGHITDYASYRLGALYLQEFGNPLN</sequence>
<dbReference type="InterPro" id="IPR002656">
    <property type="entry name" value="Acyl_transf_3_dom"/>
</dbReference>
<feature type="domain" description="Acyltransferase 3" evidence="2">
    <location>
        <begin position="6"/>
        <end position="330"/>
    </location>
</feature>
<feature type="transmembrane region" description="Helical" evidence="1">
    <location>
        <begin position="249"/>
        <end position="269"/>
    </location>
</feature>
<dbReference type="AlphaFoldDB" id="A0A378K841"/>
<gene>
    <name evidence="5" type="primary">oatA_2</name>
    <name evidence="4" type="ORF">Lmor_1285</name>
    <name evidence="5" type="ORF">NCTC12239_02952</name>
</gene>
<dbReference type="EMBL" id="LNYN01000019">
    <property type="protein sequence ID" value="KTD34752.1"/>
    <property type="molecule type" value="Genomic_DNA"/>
</dbReference>
<keyword evidence="1" id="KW-1133">Transmembrane helix</keyword>
<feature type="transmembrane region" description="Helical" evidence="1">
    <location>
        <begin position="163"/>
        <end position="180"/>
    </location>
</feature>
<dbReference type="InterPro" id="IPR043968">
    <property type="entry name" value="SGNH"/>
</dbReference>
<evidence type="ECO:0000259" key="3">
    <source>
        <dbReference type="Pfam" id="PF19040"/>
    </source>
</evidence>
<dbReference type="EMBL" id="UGOG01000001">
    <property type="protein sequence ID" value="STX63991.1"/>
    <property type="molecule type" value="Genomic_DNA"/>
</dbReference>
<dbReference type="Proteomes" id="UP000054985">
    <property type="component" value="Unassembled WGS sequence"/>
</dbReference>
<evidence type="ECO:0000313" key="4">
    <source>
        <dbReference type="EMBL" id="KTD34752.1"/>
    </source>
</evidence>
<dbReference type="PANTHER" id="PTHR23028">
    <property type="entry name" value="ACETYLTRANSFERASE"/>
    <property type="match status" value="1"/>
</dbReference>
<dbReference type="GO" id="GO:0009103">
    <property type="term" value="P:lipopolysaccharide biosynthetic process"/>
    <property type="evidence" value="ECO:0007669"/>
    <property type="project" value="TreeGrafter"/>
</dbReference>
<keyword evidence="6" id="KW-1185">Reference proteome</keyword>
<evidence type="ECO:0000313" key="7">
    <source>
        <dbReference type="Proteomes" id="UP000254040"/>
    </source>
</evidence>
<dbReference type="EC" id="2.3.1.-" evidence="5"/>
<dbReference type="InterPro" id="IPR050879">
    <property type="entry name" value="Acyltransferase_3"/>
</dbReference>
<dbReference type="OrthoDB" id="9767863at2"/>
<feature type="transmembrane region" description="Helical" evidence="1">
    <location>
        <begin position="345"/>
        <end position="362"/>
    </location>
</feature>
<dbReference type="RefSeq" id="WP_028382728.1">
    <property type="nucleotide sequence ID" value="NZ_CAAAJG010000018.1"/>
</dbReference>
<keyword evidence="5" id="KW-0012">Acyltransferase</keyword>
<dbReference type="PANTHER" id="PTHR23028:SF53">
    <property type="entry name" value="ACYL_TRANSF_3 DOMAIN-CONTAINING PROTEIN"/>
    <property type="match status" value="1"/>
</dbReference>
<accession>A0A378K841</accession>
<dbReference type="Pfam" id="PF19040">
    <property type="entry name" value="SGNH"/>
    <property type="match status" value="1"/>
</dbReference>
<dbReference type="GO" id="GO:0016020">
    <property type="term" value="C:membrane"/>
    <property type="evidence" value="ECO:0007669"/>
    <property type="project" value="TreeGrafter"/>
</dbReference>
<evidence type="ECO:0000259" key="2">
    <source>
        <dbReference type="Pfam" id="PF01757"/>
    </source>
</evidence>
<feature type="domain" description="SGNH" evidence="3">
    <location>
        <begin position="405"/>
        <end position="650"/>
    </location>
</feature>
<feature type="transmembrane region" description="Helical" evidence="1">
    <location>
        <begin position="192"/>
        <end position="213"/>
    </location>
</feature>
<protein>
    <submittedName>
        <fullName evidence="5">Acyltransferase</fullName>
        <ecNumber evidence="5">2.3.1.-</ecNumber>
    </submittedName>
    <submittedName>
        <fullName evidence="4">O-acetyltransferase</fullName>
    </submittedName>
</protein>
<evidence type="ECO:0000313" key="5">
    <source>
        <dbReference type="EMBL" id="STX63991.1"/>
    </source>
</evidence>
<keyword evidence="5" id="KW-0808">Transferase</keyword>
<dbReference type="GO" id="GO:0016747">
    <property type="term" value="F:acyltransferase activity, transferring groups other than amino-acyl groups"/>
    <property type="evidence" value="ECO:0007669"/>
    <property type="project" value="InterPro"/>
</dbReference>
<reference evidence="5 7" key="2">
    <citation type="submission" date="2018-06" db="EMBL/GenBank/DDBJ databases">
        <authorList>
            <consortium name="Pathogen Informatics"/>
            <person name="Doyle S."/>
        </authorList>
    </citation>
    <scope>NUCLEOTIDE SEQUENCE [LARGE SCALE GENOMIC DNA]</scope>
    <source>
        <strain evidence="5 7">NCTC12239</strain>
    </source>
</reference>
<feature type="transmembrane region" description="Helical" evidence="1">
    <location>
        <begin position="281"/>
        <end position="300"/>
    </location>
</feature>
<keyword evidence="1" id="KW-0812">Transmembrane</keyword>
<feature type="transmembrane region" description="Helical" evidence="1">
    <location>
        <begin position="72"/>
        <end position="92"/>
    </location>
</feature>
<reference evidence="4 6" key="1">
    <citation type="submission" date="2015-11" db="EMBL/GenBank/DDBJ databases">
        <title>Genomic analysis of 38 Legionella species identifies large and diverse effector repertoires.</title>
        <authorList>
            <person name="Burstein D."/>
            <person name="Amaro F."/>
            <person name="Zusman T."/>
            <person name="Lifshitz Z."/>
            <person name="Cohen O."/>
            <person name="Gilbert J.A."/>
            <person name="Pupko T."/>
            <person name="Shuman H.A."/>
            <person name="Segal G."/>
        </authorList>
    </citation>
    <scope>NUCLEOTIDE SEQUENCE [LARGE SCALE GENOMIC DNA]</scope>
    <source>
        <strain evidence="4 6">ATCC 43877</strain>
    </source>
</reference>
<feature type="transmembrane region" description="Helical" evidence="1">
    <location>
        <begin position="220"/>
        <end position="237"/>
    </location>
</feature>
<dbReference type="STRING" id="39962.Lmor_1285"/>
<organism evidence="5 7">
    <name type="scientific">Legionella moravica</name>
    <dbReference type="NCBI Taxonomy" id="39962"/>
    <lineage>
        <taxon>Bacteria</taxon>
        <taxon>Pseudomonadati</taxon>
        <taxon>Pseudomonadota</taxon>
        <taxon>Gammaproteobacteria</taxon>
        <taxon>Legionellales</taxon>
        <taxon>Legionellaceae</taxon>
        <taxon>Legionella</taxon>
    </lineage>
</organism>
<feature type="transmembrane region" description="Helical" evidence="1">
    <location>
        <begin position="312"/>
        <end position="333"/>
    </location>
</feature>